<dbReference type="EMBL" id="CP004006">
    <property type="protein sequence ID" value="AHE66400.1"/>
    <property type="molecule type" value="Genomic_DNA"/>
</dbReference>
<dbReference type="Gene3D" id="3.40.50.1220">
    <property type="entry name" value="TPP-binding domain"/>
    <property type="match status" value="1"/>
</dbReference>
<evidence type="ECO:0000259" key="12">
    <source>
        <dbReference type="Pfam" id="PF02776"/>
    </source>
</evidence>
<dbReference type="KEGG" id="lok:Loa_00832"/>
<dbReference type="Pfam" id="PF02776">
    <property type="entry name" value="TPP_enzyme_N"/>
    <property type="match status" value="1"/>
</dbReference>
<dbReference type="eggNOG" id="COG3961">
    <property type="taxonomic scope" value="Bacteria"/>
</dbReference>
<dbReference type="HOGENOM" id="CLU_013748_0_2_6"/>
<dbReference type="PATRIC" id="fig|1268635.3.peg.836"/>
<evidence type="ECO:0000256" key="6">
    <source>
        <dbReference type="ARBA" id="ARBA00022842"/>
    </source>
</evidence>
<dbReference type="FunFam" id="3.40.50.970:FF:000019">
    <property type="entry name" value="Pyruvate decarboxylase isozyme"/>
    <property type="match status" value="1"/>
</dbReference>
<dbReference type="Pfam" id="PF00205">
    <property type="entry name" value="TPP_enzyme_M"/>
    <property type="match status" value="1"/>
</dbReference>
<dbReference type="GO" id="GO:0004737">
    <property type="term" value="F:pyruvate decarboxylase activity"/>
    <property type="evidence" value="ECO:0007669"/>
    <property type="project" value="TreeGrafter"/>
</dbReference>
<evidence type="ECO:0000256" key="5">
    <source>
        <dbReference type="ARBA" id="ARBA00022793"/>
    </source>
</evidence>
<dbReference type="InterPro" id="IPR047213">
    <property type="entry name" value="TPP_PYR_PDC_IPDC-like"/>
</dbReference>
<evidence type="ECO:0000259" key="11">
    <source>
        <dbReference type="Pfam" id="PF02775"/>
    </source>
</evidence>
<dbReference type="GO" id="GO:0047434">
    <property type="term" value="F:indolepyruvate decarboxylase activity"/>
    <property type="evidence" value="ECO:0007669"/>
    <property type="project" value="UniProtKB-EC"/>
</dbReference>
<evidence type="ECO:0000259" key="10">
    <source>
        <dbReference type="Pfam" id="PF00205"/>
    </source>
</evidence>
<name>W0B977_9GAMM</name>
<reference evidence="13 14" key="1">
    <citation type="journal article" date="2013" name="Int. J. Med. Microbiol.">
        <title>Legionella oakridgensis ATCC 33761 genome sequence and phenotypic characterization reveals its replication capacity in amoebae.</title>
        <authorList>
            <person name="Brzuszkiewicz E."/>
            <person name="Schulz T."/>
            <person name="Rydzewski K."/>
            <person name="Daniel R."/>
            <person name="Gillmaier N."/>
            <person name="Dittmann C."/>
            <person name="Holland G."/>
            <person name="Schunder E."/>
            <person name="Lautner M."/>
            <person name="Eisenreich W."/>
            <person name="Luck C."/>
            <person name="Heuner K."/>
        </authorList>
    </citation>
    <scope>NUCLEOTIDE SEQUENCE [LARGE SCALE GENOMIC DNA]</scope>
    <source>
        <strain>OR-10</strain>
        <strain evidence="14">ATCC 33761</strain>
    </source>
</reference>
<gene>
    <name evidence="13" type="ORF">Loa_00832</name>
</gene>
<protein>
    <submittedName>
        <fullName evidence="13">Pyruvate decarboxylase-related thiamine pyrophosphate-requiring enzyme</fullName>
        <ecNumber evidence="13">4.1.1.74</ecNumber>
    </submittedName>
</protein>
<evidence type="ECO:0000256" key="7">
    <source>
        <dbReference type="ARBA" id="ARBA00023052"/>
    </source>
</evidence>
<dbReference type="InterPro" id="IPR012001">
    <property type="entry name" value="Thiamin_PyroP_enz_TPP-bd_dom"/>
</dbReference>
<dbReference type="InterPro" id="IPR011766">
    <property type="entry name" value="TPP_enzyme_TPP-bd"/>
</dbReference>
<dbReference type="SUPFAM" id="SSF52467">
    <property type="entry name" value="DHS-like NAD/FAD-binding domain"/>
    <property type="match status" value="1"/>
</dbReference>
<keyword evidence="8 13" id="KW-0456">Lyase</keyword>
<dbReference type="GO" id="GO:0030976">
    <property type="term" value="F:thiamine pyrophosphate binding"/>
    <property type="evidence" value="ECO:0007669"/>
    <property type="project" value="InterPro"/>
</dbReference>
<dbReference type="AlphaFoldDB" id="W0B977"/>
<keyword evidence="6" id="KW-0460">Magnesium</keyword>
<keyword evidence="14" id="KW-1185">Reference proteome</keyword>
<dbReference type="SUPFAM" id="SSF52518">
    <property type="entry name" value="Thiamin diphosphate-binding fold (THDP-binding)"/>
    <property type="match status" value="2"/>
</dbReference>
<dbReference type="RefSeq" id="WP_052335880.1">
    <property type="nucleotide sequence ID" value="NZ_CP004006.1"/>
</dbReference>
<dbReference type="CDD" id="cd07038">
    <property type="entry name" value="TPP_PYR_PDC_IPDC_like"/>
    <property type="match status" value="1"/>
</dbReference>
<sequence>MTRVTIGNYLLTRLTELGIKDIFGVPGDYNLAFLDQIINFKSIRWVGNCNELNAAYAADGYARINGAAAIVTTFGVGELSAINGIAGSYAEYLPVVNIVGAPATTVQKQGAIMHHTFGTGEFGIFIDMFQKISAAVVILDSPEQAGKQIDEALEICWLKKQPVYVSLPTNMVNVEIEAPKTPLHLAYPVSHPHALAELISRAETLIRHAKSPVILIDFCVARHHMQGMIDELLAQTGIPFAAMNMGKGIINESQEHFIGLYGGNHSTSGVQERVEQADCLISFGPVLSDFNSGGFTCNLNVDTTIAIHSNYVKIHHSVYPDVYFNAVIPALTRALTGYQYKKDIIAPRRMSTYHPSDEIITQKRFWMAMADFLKENDIILAEIGTSLFGLLEIPLPDRTTFISQSLWGAIGYTVGALLGAAVAAPARRAVLFVGDGSFQLTAQEISTVIRNGLTPIVF</sequence>
<evidence type="ECO:0000313" key="14">
    <source>
        <dbReference type="Proteomes" id="UP000018838"/>
    </source>
</evidence>
<dbReference type="InterPro" id="IPR000399">
    <property type="entry name" value="TPP-bd_CS"/>
</dbReference>
<proteinExistence type="inferred from homology"/>
<dbReference type="InterPro" id="IPR012000">
    <property type="entry name" value="Thiamin_PyroP_enz_cen_dom"/>
</dbReference>
<evidence type="ECO:0000256" key="8">
    <source>
        <dbReference type="ARBA" id="ARBA00023239"/>
    </source>
</evidence>
<dbReference type="PANTHER" id="PTHR43452:SF30">
    <property type="entry name" value="PYRUVATE DECARBOXYLASE ISOZYME 1-RELATED"/>
    <property type="match status" value="1"/>
</dbReference>
<comment type="similarity">
    <text evidence="3 9">Belongs to the TPP enzyme family.</text>
</comment>
<keyword evidence="5" id="KW-0210">Decarboxylase</keyword>
<dbReference type="InterPro" id="IPR012110">
    <property type="entry name" value="PDC/IPDC-like"/>
</dbReference>
<comment type="cofactor">
    <cofactor evidence="1">
        <name>a metal cation</name>
        <dbReference type="ChEBI" id="CHEBI:25213"/>
    </cofactor>
</comment>
<organism evidence="13 14">
    <name type="scientific">Legionella oakridgensis ATCC 33761 = DSM 21215</name>
    <dbReference type="NCBI Taxonomy" id="1268635"/>
    <lineage>
        <taxon>Bacteria</taxon>
        <taxon>Pseudomonadati</taxon>
        <taxon>Pseudomonadota</taxon>
        <taxon>Gammaproteobacteria</taxon>
        <taxon>Legionellales</taxon>
        <taxon>Legionellaceae</taxon>
        <taxon>Legionella</taxon>
    </lineage>
</organism>
<feature type="domain" description="Thiamine pyrophosphate enzyme central" evidence="10">
    <location>
        <begin position="199"/>
        <end position="324"/>
    </location>
</feature>
<dbReference type="GO" id="GO:0000287">
    <property type="term" value="F:magnesium ion binding"/>
    <property type="evidence" value="ECO:0007669"/>
    <property type="project" value="InterPro"/>
</dbReference>
<dbReference type="InterPro" id="IPR029035">
    <property type="entry name" value="DHS-like_NAD/FAD-binding_dom"/>
</dbReference>
<keyword evidence="7 9" id="KW-0786">Thiamine pyrophosphate</keyword>
<evidence type="ECO:0000256" key="3">
    <source>
        <dbReference type="ARBA" id="ARBA00007812"/>
    </source>
</evidence>
<evidence type="ECO:0000256" key="4">
    <source>
        <dbReference type="ARBA" id="ARBA00022723"/>
    </source>
</evidence>
<accession>W0B977</accession>
<feature type="domain" description="Thiamine pyrophosphate enzyme TPP-binding" evidence="11">
    <location>
        <begin position="397"/>
        <end position="457"/>
    </location>
</feature>
<dbReference type="STRING" id="1268635.Loa_00832"/>
<evidence type="ECO:0000313" key="13">
    <source>
        <dbReference type="EMBL" id="AHE66400.1"/>
    </source>
</evidence>
<dbReference type="GO" id="GO:0005829">
    <property type="term" value="C:cytosol"/>
    <property type="evidence" value="ECO:0007669"/>
    <property type="project" value="TreeGrafter"/>
</dbReference>
<comment type="cofactor">
    <cofactor evidence="2">
        <name>thiamine diphosphate</name>
        <dbReference type="ChEBI" id="CHEBI:58937"/>
    </cofactor>
</comment>
<feature type="domain" description="Thiamine pyrophosphate enzyme N-terminal TPP-binding" evidence="12">
    <location>
        <begin position="5"/>
        <end position="113"/>
    </location>
</feature>
<dbReference type="GO" id="GO:0000949">
    <property type="term" value="P:aromatic amino acid family catabolic process to alcohol via Ehrlich pathway"/>
    <property type="evidence" value="ECO:0007669"/>
    <property type="project" value="TreeGrafter"/>
</dbReference>
<evidence type="ECO:0000256" key="9">
    <source>
        <dbReference type="RuleBase" id="RU362132"/>
    </source>
</evidence>
<evidence type="ECO:0000256" key="1">
    <source>
        <dbReference type="ARBA" id="ARBA00001920"/>
    </source>
</evidence>
<dbReference type="Gene3D" id="3.40.50.970">
    <property type="match status" value="2"/>
</dbReference>
<keyword evidence="4" id="KW-0479">Metal-binding</keyword>
<dbReference type="EC" id="4.1.1.74" evidence="13"/>
<dbReference type="InterPro" id="IPR029061">
    <property type="entry name" value="THDP-binding"/>
</dbReference>
<dbReference type="Proteomes" id="UP000018838">
    <property type="component" value="Chromosome"/>
</dbReference>
<dbReference type="PROSITE" id="PS00187">
    <property type="entry name" value="TPP_ENZYMES"/>
    <property type="match status" value="1"/>
</dbReference>
<dbReference type="PANTHER" id="PTHR43452">
    <property type="entry name" value="PYRUVATE DECARBOXYLASE"/>
    <property type="match status" value="1"/>
</dbReference>
<dbReference type="Pfam" id="PF02775">
    <property type="entry name" value="TPP_enzyme_C"/>
    <property type="match status" value="1"/>
</dbReference>
<keyword evidence="13" id="KW-0670">Pyruvate</keyword>
<evidence type="ECO:0000256" key="2">
    <source>
        <dbReference type="ARBA" id="ARBA00001964"/>
    </source>
</evidence>